<dbReference type="InterPro" id="IPR013611">
    <property type="entry name" value="Transp-assoc_OB_typ2"/>
</dbReference>
<keyword evidence="3" id="KW-0410">Iron transport</keyword>
<evidence type="ECO:0000256" key="8">
    <source>
        <dbReference type="ARBA" id="ARBA00023136"/>
    </source>
</evidence>
<dbReference type="PANTHER" id="PTHR42781">
    <property type="entry name" value="SPERMIDINE/PUTRESCINE IMPORT ATP-BINDING PROTEIN POTA"/>
    <property type="match status" value="1"/>
</dbReference>
<evidence type="ECO:0000256" key="4">
    <source>
        <dbReference type="ARBA" id="ARBA00022741"/>
    </source>
</evidence>
<evidence type="ECO:0000256" key="1">
    <source>
        <dbReference type="ARBA" id="ARBA00022448"/>
    </source>
</evidence>
<evidence type="ECO:0000313" key="12">
    <source>
        <dbReference type="Proteomes" id="UP000066284"/>
    </source>
</evidence>
<dbReference type="InterPro" id="IPR015853">
    <property type="entry name" value="ABC_transpr_FbpC"/>
</dbReference>
<gene>
    <name evidence="11" type="primary">fbpC</name>
    <name evidence="11" type="ORF">NITINOP_1888</name>
</gene>
<keyword evidence="7" id="KW-0406">Ion transport</keyword>
<dbReference type="CDD" id="cd03259">
    <property type="entry name" value="ABC_Carb_Solutes_like"/>
    <property type="match status" value="1"/>
</dbReference>
<feature type="region of interest" description="Disordered" evidence="9">
    <location>
        <begin position="1"/>
        <end position="21"/>
    </location>
</feature>
<dbReference type="STRING" id="1715989.NITINOP_1888"/>
<dbReference type="InterPro" id="IPR008995">
    <property type="entry name" value="Mo/tungstate-bd_C_term_dom"/>
</dbReference>
<name>A0A0S4KQY5_9BACT</name>
<evidence type="ECO:0000256" key="3">
    <source>
        <dbReference type="ARBA" id="ARBA00022496"/>
    </source>
</evidence>
<accession>A0A0S4KQY5</accession>
<evidence type="ECO:0000256" key="2">
    <source>
        <dbReference type="ARBA" id="ARBA00022475"/>
    </source>
</evidence>
<dbReference type="PANTHER" id="PTHR42781:SF4">
    <property type="entry name" value="SPERMIDINE_PUTRESCINE IMPORT ATP-BINDING PROTEIN POTA"/>
    <property type="match status" value="1"/>
</dbReference>
<dbReference type="Pfam" id="PF00005">
    <property type="entry name" value="ABC_tran"/>
    <property type="match status" value="1"/>
</dbReference>
<evidence type="ECO:0000256" key="9">
    <source>
        <dbReference type="SAM" id="MobiDB-lite"/>
    </source>
</evidence>
<dbReference type="Pfam" id="PF08402">
    <property type="entry name" value="TOBE_2"/>
    <property type="match status" value="1"/>
</dbReference>
<evidence type="ECO:0000256" key="6">
    <source>
        <dbReference type="ARBA" id="ARBA00023004"/>
    </source>
</evidence>
<reference evidence="12" key="1">
    <citation type="submission" date="2015-09" db="EMBL/GenBank/DDBJ databases">
        <authorList>
            <person name="Daims H."/>
        </authorList>
    </citation>
    <scope>NUCLEOTIDE SEQUENCE [LARGE SCALE GENOMIC DNA]</scope>
</reference>
<keyword evidence="1" id="KW-0813">Transport</keyword>
<dbReference type="KEGG" id="nio:NITINOP_1888"/>
<dbReference type="GO" id="GO:0015408">
    <property type="term" value="F:ABC-type ferric iron transporter activity"/>
    <property type="evidence" value="ECO:0007669"/>
    <property type="project" value="InterPro"/>
</dbReference>
<dbReference type="GO" id="GO:0016887">
    <property type="term" value="F:ATP hydrolysis activity"/>
    <property type="evidence" value="ECO:0007669"/>
    <property type="project" value="InterPro"/>
</dbReference>
<dbReference type="GO" id="GO:0015697">
    <property type="term" value="P:quaternary ammonium group transport"/>
    <property type="evidence" value="ECO:0007669"/>
    <property type="project" value="UniProtKB-ARBA"/>
</dbReference>
<dbReference type="PROSITE" id="PS50893">
    <property type="entry name" value="ABC_TRANSPORTER_2"/>
    <property type="match status" value="1"/>
</dbReference>
<sequence>MAAPMDPSHADIDRNENQADGRGSAFPVLELRSVSCAYDENHPAVRDISFSVREGELLCLLGPSGCGKTTILRAIAGFEPVRSGEIFLSGRLVSSSSHTVPTEERRVGMVFQEYALFPHLRVADNIALGLRDLTRPERAERVQEMLRLIGLEAFGRRYPHELSGGQQQRVALARALARRPVVLLLDEPFSNLDPDMAGRMRQDLSDLLRRMNTTTVLVTHDHDEAFAMADRIAVLNEGRLEQIDSPEQIYHVPATPFVADFVGQADFIPGLVQDGRVRTELGDFPNTLAAAEGTRLVVMIRPDDIHLIPNPAAGARIVSRQFRGSENLYAVRLGSGQVVHGSESSTTIYREGTAVDVRVSATHTVLFPASPCSSSFDHPAAISAHPAQAG</sequence>
<dbReference type="InterPro" id="IPR050093">
    <property type="entry name" value="ABC_SmlMolc_Importer"/>
</dbReference>
<dbReference type="PROSITE" id="PS00211">
    <property type="entry name" value="ABC_TRANSPORTER_1"/>
    <property type="match status" value="1"/>
</dbReference>
<protein>
    <submittedName>
        <fullName evidence="11">ABC transporter, ATP-binding component, Fe3+ transport system</fullName>
    </submittedName>
</protein>
<dbReference type="SUPFAM" id="SSF52540">
    <property type="entry name" value="P-loop containing nucleoside triphosphate hydrolases"/>
    <property type="match status" value="1"/>
</dbReference>
<dbReference type="InterPro" id="IPR003593">
    <property type="entry name" value="AAA+_ATPase"/>
</dbReference>
<dbReference type="AlphaFoldDB" id="A0A0S4KQY5"/>
<keyword evidence="5 11" id="KW-0067">ATP-binding</keyword>
<dbReference type="SUPFAM" id="SSF50331">
    <property type="entry name" value="MOP-like"/>
    <property type="match status" value="1"/>
</dbReference>
<dbReference type="SMART" id="SM00382">
    <property type="entry name" value="AAA"/>
    <property type="match status" value="1"/>
</dbReference>
<evidence type="ECO:0000313" key="11">
    <source>
        <dbReference type="EMBL" id="CUQ66860.1"/>
    </source>
</evidence>
<dbReference type="GO" id="GO:0043190">
    <property type="term" value="C:ATP-binding cassette (ABC) transporter complex"/>
    <property type="evidence" value="ECO:0007669"/>
    <property type="project" value="InterPro"/>
</dbReference>
<proteinExistence type="predicted"/>
<dbReference type="Gene3D" id="2.40.50.100">
    <property type="match status" value="1"/>
</dbReference>
<dbReference type="EMBL" id="LN885086">
    <property type="protein sequence ID" value="CUQ66860.1"/>
    <property type="molecule type" value="Genomic_DNA"/>
</dbReference>
<evidence type="ECO:0000256" key="5">
    <source>
        <dbReference type="ARBA" id="ARBA00022840"/>
    </source>
</evidence>
<keyword evidence="6" id="KW-0408">Iron</keyword>
<dbReference type="Gene3D" id="3.40.50.300">
    <property type="entry name" value="P-loop containing nucleotide triphosphate hydrolases"/>
    <property type="match status" value="1"/>
</dbReference>
<dbReference type="GO" id="GO:0005524">
    <property type="term" value="F:ATP binding"/>
    <property type="evidence" value="ECO:0007669"/>
    <property type="project" value="UniProtKB-KW"/>
</dbReference>
<keyword evidence="4" id="KW-0547">Nucleotide-binding</keyword>
<dbReference type="InterPro" id="IPR003439">
    <property type="entry name" value="ABC_transporter-like_ATP-bd"/>
</dbReference>
<feature type="compositionally biased region" description="Basic and acidic residues" evidence="9">
    <location>
        <begin position="8"/>
        <end position="19"/>
    </location>
</feature>
<keyword evidence="8" id="KW-0472">Membrane</keyword>
<evidence type="ECO:0000259" key="10">
    <source>
        <dbReference type="PROSITE" id="PS50893"/>
    </source>
</evidence>
<dbReference type="Proteomes" id="UP000066284">
    <property type="component" value="Chromosome 1"/>
</dbReference>
<dbReference type="InterPro" id="IPR027417">
    <property type="entry name" value="P-loop_NTPase"/>
</dbReference>
<keyword evidence="12" id="KW-1185">Reference proteome</keyword>
<dbReference type="FunFam" id="3.40.50.300:FF:000425">
    <property type="entry name" value="Probable ABC transporter, ATP-binding subunit"/>
    <property type="match status" value="1"/>
</dbReference>
<keyword evidence="2" id="KW-1003">Cell membrane</keyword>
<feature type="domain" description="ABC transporter" evidence="10">
    <location>
        <begin position="29"/>
        <end position="262"/>
    </location>
</feature>
<organism evidence="11 12">
    <name type="scientific">Candidatus Nitrospira inopinata</name>
    <dbReference type="NCBI Taxonomy" id="1715989"/>
    <lineage>
        <taxon>Bacteria</taxon>
        <taxon>Pseudomonadati</taxon>
        <taxon>Nitrospirota</taxon>
        <taxon>Nitrospiria</taxon>
        <taxon>Nitrospirales</taxon>
        <taxon>Nitrospiraceae</taxon>
        <taxon>Nitrospira</taxon>
    </lineage>
</organism>
<evidence type="ECO:0000256" key="7">
    <source>
        <dbReference type="ARBA" id="ARBA00023065"/>
    </source>
</evidence>
<dbReference type="InterPro" id="IPR017871">
    <property type="entry name" value="ABC_transporter-like_CS"/>
</dbReference>